<dbReference type="Proteomes" id="UP000235145">
    <property type="component" value="Unassembled WGS sequence"/>
</dbReference>
<evidence type="ECO:0000313" key="2">
    <source>
        <dbReference type="Proteomes" id="UP000235145"/>
    </source>
</evidence>
<proteinExistence type="predicted"/>
<evidence type="ECO:0000313" key="1">
    <source>
        <dbReference type="EMBL" id="KAJ0215755.1"/>
    </source>
</evidence>
<organism evidence="1 2">
    <name type="scientific">Lactuca sativa</name>
    <name type="common">Garden lettuce</name>
    <dbReference type="NCBI Taxonomy" id="4236"/>
    <lineage>
        <taxon>Eukaryota</taxon>
        <taxon>Viridiplantae</taxon>
        <taxon>Streptophyta</taxon>
        <taxon>Embryophyta</taxon>
        <taxon>Tracheophyta</taxon>
        <taxon>Spermatophyta</taxon>
        <taxon>Magnoliopsida</taxon>
        <taxon>eudicotyledons</taxon>
        <taxon>Gunneridae</taxon>
        <taxon>Pentapetalae</taxon>
        <taxon>asterids</taxon>
        <taxon>campanulids</taxon>
        <taxon>Asterales</taxon>
        <taxon>Asteraceae</taxon>
        <taxon>Cichorioideae</taxon>
        <taxon>Cichorieae</taxon>
        <taxon>Lactucinae</taxon>
        <taxon>Lactuca</taxon>
    </lineage>
</organism>
<keyword evidence="2" id="KW-1185">Reference proteome</keyword>
<dbReference type="EMBL" id="NBSK02000003">
    <property type="protein sequence ID" value="KAJ0215755.1"/>
    <property type="molecule type" value="Genomic_DNA"/>
</dbReference>
<sequence>MGKLGNDSLFVLQIVLAQQFHFNYTTVYRSRQGLQIFVTSVKHVVSVECALEEAFSIVGDNIIFVSGSPFSDVEIGFSFNSLIIFFL</sequence>
<gene>
    <name evidence="1" type="ORF">LSAT_V11C300118250</name>
</gene>
<comment type="caution">
    <text evidence="1">The sequence shown here is derived from an EMBL/GenBank/DDBJ whole genome shotgun (WGS) entry which is preliminary data.</text>
</comment>
<accession>A0A9R1XID4</accession>
<dbReference type="AlphaFoldDB" id="A0A9R1XID4"/>
<name>A0A9R1XID4_LACSA</name>
<reference evidence="1 2" key="1">
    <citation type="journal article" date="2017" name="Nat. Commun.">
        <title>Genome assembly with in vitro proximity ligation data and whole-genome triplication in lettuce.</title>
        <authorList>
            <person name="Reyes-Chin-Wo S."/>
            <person name="Wang Z."/>
            <person name="Yang X."/>
            <person name="Kozik A."/>
            <person name="Arikit S."/>
            <person name="Song C."/>
            <person name="Xia L."/>
            <person name="Froenicke L."/>
            <person name="Lavelle D.O."/>
            <person name="Truco M.J."/>
            <person name="Xia R."/>
            <person name="Zhu S."/>
            <person name="Xu C."/>
            <person name="Xu H."/>
            <person name="Xu X."/>
            <person name="Cox K."/>
            <person name="Korf I."/>
            <person name="Meyers B.C."/>
            <person name="Michelmore R.W."/>
        </authorList>
    </citation>
    <scope>NUCLEOTIDE SEQUENCE [LARGE SCALE GENOMIC DNA]</scope>
    <source>
        <strain evidence="2">cv. Salinas</strain>
        <tissue evidence="1">Seedlings</tissue>
    </source>
</reference>
<protein>
    <submittedName>
        <fullName evidence="1">Uncharacterized protein</fullName>
    </submittedName>
</protein>